<feature type="transmembrane region" description="Helical" evidence="2">
    <location>
        <begin position="725"/>
        <end position="746"/>
    </location>
</feature>
<feature type="compositionally biased region" description="Low complexity" evidence="1">
    <location>
        <begin position="42"/>
        <end position="56"/>
    </location>
</feature>
<feature type="compositionally biased region" description="Pro residues" evidence="1">
    <location>
        <begin position="414"/>
        <end position="424"/>
    </location>
</feature>
<dbReference type="RefSeq" id="XP_027611116.1">
    <property type="nucleotide sequence ID" value="XM_027755315.1"/>
</dbReference>
<feature type="compositionally biased region" description="Low complexity" evidence="1">
    <location>
        <begin position="305"/>
        <end position="316"/>
    </location>
</feature>
<feature type="region of interest" description="Disordered" evidence="1">
    <location>
        <begin position="293"/>
        <end position="316"/>
    </location>
</feature>
<name>A0A401GDK8_9APHY</name>
<feature type="transmembrane region" description="Helical" evidence="2">
    <location>
        <begin position="887"/>
        <end position="910"/>
    </location>
</feature>
<feature type="region of interest" description="Disordered" evidence="1">
    <location>
        <begin position="333"/>
        <end position="444"/>
    </location>
</feature>
<proteinExistence type="predicted"/>
<reference evidence="3 4" key="1">
    <citation type="journal article" date="2018" name="Sci. Rep.">
        <title>Genome sequence of the cauliflower mushroom Sparassis crispa (Hanabiratake) and its association with beneficial usage.</title>
        <authorList>
            <person name="Kiyama R."/>
            <person name="Furutani Y."/>
            <person name="Kawaguchi K."/>
            <person name="Nakanishi T."/>
        </authorList>
    </citation>
    <scope>NUCLEOTIDE SEQUENCE [LARGE SCALE GENOMIC DNA]</scope>
</reference>
<keyword evidence="4" id="KW-1185">Reference proteome</keyword>
<dbReference type="GeneID" id="38777120"/>
<dbReference type="OrthoDB" id="3245306at2759"/>
<organism evidence="3 4">
    <name type="scientific">Sparassis crispa</name>
    <dbReference type="NCBI Taxonomy" id="139825"/>
    <lineage>
        <taxon>Eukaryota</taxon>
        <taxon>Fungi</taxon>
        <taxon>Dikarya</taxon>
        <taxon>Basidiomycota</taxon>
        <taxon>Agaricomycotina</taxon>
        <taxon>Agaricomycetes</taxon>
        <taxon>Polyporales</taxon>
        <taxon>Sparassidaceae</taxon>
        <taxon>Sparassis</taxon>
    </lineage>
</organism>
<feature type="compositionally biased region" description="Polar residues" evidence="1">
    <location>
        <begin position="1"/>
        <end position="22"/>
    </location>
</feature>
<dbReference type="STRING" id="139825.A0A401GDK8"/>
<evidence type="ECO:0000313" key="4">
    <source>
        <dbReference type="Proteomes" id="UP000287166"/>
    </source>
</evidence>
<dbReference type="EMBL" id="BFAD01000002">
    <property type="protein sequence ID" value="GBE80203.1"/>
    <property type="molecule type" value="Genomic_DNA"/>
</dbReference>
<evidence type="ECO:0000313" key="3">
    <source>
        <dbReference type="EMBL" id="GBE80203.1"/>
    </source>
</evidence>
<keyword evidence="2" id="KW-0472">Membrane</keyword>
<feature type="transmembrane region" description="Helical" evidence="2">
    <location>
        <begin position="796"/>
        <end position="822"/>
    </location>
</feature>
<gene>
    <name evidence="3" type="ORF">SCP_0214130</name>
</gene>
<accession>A0A401GDK8</accession>
<feature type="compositionally biased region" description="Polar residues" evidence="1">
    <location>
        <begin position="333"/>
        <end position="347"/>
    </location>
</feature>
<keyword evidence="2" id="KW-1133">Transmembrane helix</keyword>
<comment type="caution">
    <text evidence="3">The sequence shown here is derived from an EMBL/GenBank/DDBJ whole genome shotgun (WGS) entry which is preliminary data.</text>
</comment>
<evidence type="ECO:0000256" key="1">
    <source>
        <dbReference type="SAM" id="MobiDB-lite"/>
    </source>
</evidence>
<protein>
    <submittedName>
        <fullName evidence="3">Uncharacterized protein</fullName>
    </submittedName>
</protein>
<dbReference type="Proteomes" id="UP000287166">
    <property type="component" value="Unassembled WGS sequence"/>
</dbReference>
<evidence type="ECO:0000256" key="2">
    <source>
        <dbReference type="SAM" id="Phobius"/>
    </source>
</evidence>
<sequence>MSSPPARTISPEPTRTASPSRSFRSRVGTIMRRTSSGLAFTKAGSLSRSASKSSLKVDAAQASSSTHDLHSAPSPVMESPAREAAAESEVITHPPVGPSPLSNSTTAPAEPTPQPSPGPAEQALAGEPKEVPVLAPAPAPAPAETVEQPESAAPESDAELVAAHEIEIPHVESPENLSVALVPSPALVFVELSSIPEPQPATEPISASRSIVEERRPDYFSWTDGHTLDPNWSASDIEVHASTVPVQVTPSSGAPTTGVSSETIRAAQTDAEAFAWHDEPAVVVAKESMSSLSAKGSVEEHSVPRSGRISSRASKSSMASSYGQVLNTVGRRTSVNFNGGRGRSSSIRMPVEEPYSNPFADPPSQAGPTLPSAEPPLQAVSKPPSLSPVESVPDKAQVVVAHSRKEPSYAEFPTPAPDSFPLPPARDVIASRSSHTPTKGYSLDGSAYMDQIQHDTDETRPLLPRSVSPAVVKAPYQGAPDPSGVPFPTIVQLSGPAARYSYERLGWSEYALPDSTVYYANSGMHVTTDIDLRNAKKFKAVADYVAQKSSDEYGLAPPGWELWLRDAGLLKKDFMTVRNWVNHKARVVSTVPPHDVSFDNITDDDRLDMEYRYWVFLEGHPAHAPLPAEARAEAMDALSWSYTDFLLPSQKPVPPPFSPQECQELMRLLRSSEEGSTGGSLVHTRIVARVLLRKVQWRQHYFRPHRPLPHDTNRQSALPTPHRPFGRTIVDFFVSCLCLGIPYLFLNRSHHQRIDEESGTRSAGSMLMVDACACLVAAVILSASVTFISLPGLDDVARLAGLIAILFSASSMISTVIALFRYKAERTVVYVGGEGLMMLSTRSIIMSLPLVFLAWAIAAFMTGITFYSFRGATLTGRMVIRHPFEAYTHWAVVGTLGGLGGVLLMCALLARR</sequence>
<feature type="transmembrane region" description="Helical" evidence="2">
    <location>
        <begin position="767"/>
        <end position="790"/>
    </location>
</feature>
<dbReference type="InParanoid" id="A0A401GDK8"/>
<feature type="region of interest" description="Disordered" evidence="1">
    <location>
        <begin position="1"/>
        <end position="157"/>
    </location>
</feature>
<keyword evidence="2" id="KW-0812">Transmembrane</keyword>
<feature type="transmembrane region" description="Helical" evidence="2">
    <location>
        <begin position="843"/>
        <end position="867"/>
    </location>
</feature>
<dbReference type="AlphaFoldDB" id="A0A401GDK8"/>